<gene>
    <name evidence="8" type="ORF">I7822_25075</name>
</gene>
<dbReference type="Pfam" id="PF03600">
    <property type="entry name" value="CitMHS"/>
    <property type="match status" value="1"/>
</dbReference>
<dbReference type="InterPro" id="IPR004680">
    <property type="entry name" value="Cit_transptr-like_dom"/>
</dbReference>
<feature type="transmembrane region" description="Helical" evidence="6">
    <location>
        <begin position="29"/>
        <end position="48"/>
    </location>
</feature>
<evidence type="ECO:0000256" key="2">
    <source>
        <dbReference type="ARBA" id="ARBA00022448"/>
    </source>
</evidence>
<keyword evidence="9" id="KW-1185">Reference proteome</keyword>
<evidence type="ECO:0000256" key="3">
    <source>
        <dbReference type="ARBA" id="ARBA00022692"/>
    </source>
</evidence>
<keyword evidence="2" id="KW-0813">Transport</keyword>
<dbReference type="Proteomes" id="UP000663981">
    <property type="component" value="Unassembled WGS sequence"/>
</dbReference>
<feature type="domain" description="Citrate transporter-like" evidence="7">
    <location>
        <begin position="14"/>
        <end position="379"/>
    </location>
</feature>
<dbReference type="NCBIfam" id="TIGR00784">
    <property type="entry name" value="citMHS"/>
    <property type="match status" value="1"/>
</dbReference>
<organism evidence="8 9">
    <name type="scientific">Metabacillus bambusae</name>
    <dbReference type="NCBI Taxonomy" id="2795218"/>
    <lineage>
        <taxon>Bacteria</taxon>
        <taxon>Bacillati</taxon>
        <taxon>Bacillota</taxon>
        <taxon>Bacilli</taxon>
        <taxon>Bacillales</taxon>
        <taxon>Bacillaceae</taxon>
        <taxon>Metabacillus</taxon>
    </lineage>
</organism>
<feature type="transmembrane region" description="Helical" evidence="6">
    <location>
        <begin position="55"/>
        <end position="78"/>
    </location>
</feature>
<dbReference type="RefSeq" id="WP_207981806.1">
    <property type="nucleotide sequence ID" value="NZ_JAGDEL010000027.1"/>
</dbReference>
<feature type="transmembrane region" description="Helical" evidence="6">
    <location>
        <begin position="176"/>
        <end position="195"/>
    </location>
</feature>
<comment type="subcellular location">
    <subcellularLocation>
        <location evidence="1">Membrane</location>
        <topology evidence="1">Multi-pass membrane protein</topology>
    </subcellularLocation>
</comment>
<protein>
    <submittedName>
        <fullName evidence="8">Citrate transporter</fullName>
    </submittedName>
</protein>
<reference evidence="8 9" key="1">
    <citation type="submission" date="2021-03" db="EMBL/GenBank/DDBJ databases">
        <title>Whole genome sequence of Metabacillus bambusae BG109.</title>
        <authorList>
            <person name="Jeong J.W."/>
        </authorList>
    </citation>
    <scope>NUCLEOTIDE SEQUENCE [LARGE SCALE GENOMIC DNA]</scope>
    <source>
        <strain evidence="8 9">BG109</strain>
    </source>
</reference>
<feature type="transmembrane region" description="Helical" evidence="6">
    <location>
        <begin position="287"/>
        <end position="305"/>
    </location>
</feature>
<evidence type="ECO:0000256" key="5">
    <source>
        <dbReference type="ARBA" id="ARBA00023136"/>
    </source>
</evidence>
<comment type="caution">
    <text evidence="8">The sequence shown here is derived from an EMBL/GenBank/DDBJ whole genome shotgun (WGS) entry which is preliminary data.</text>
</comment>
<dbReference type="InterPro" id="IPR014738">
    <property type="entry name" value="Citrate_transporter"/>
</dbReference>
<evidence type="ECO:0000313" key="8">
    <source>
        <dbReference type="EMBL" id="MBO1514907.1"/>
    </source>
</evidence>
<proteinExistence type="predicted"/>
<feature type="transmembrane region" description="Helical" evidence="6">
    <location>
        <begin position="136"/>
        <end position="156"/>
    </location>
</feature>
<evidence type="ECO:0000259" key="7">
    <source>
        <dbReference type="Pfam" id="PF03600"/>
    </source>
</evidence>
<keyword evidence="3 6" id="KW-0812">Transmembrane</keyword>
<feature type="transmembrane region" description="Helical" evidence="6">
    <location>
        <begin position="98"/>
        <end position="124"/>
    </location>
</feature>
<feature type="transmembrane region" description="Helical" evidence="6">
    <location>
        <begin position="413"/>
        <end position="431"/>
    </location>
</feature>
<dbReference type="EMBL" id="JAGDEL010000027">
    <property type="protein sequence ID" value="MBO1514907.1"/>
    <property type="molecule type" value="Genomic_DNA"/>
</dbReference>
<evidence type="ECO:0000256" key="6">
    <source>
        <dbReference type="SAM" id="Phobius"/>
    </source>
</evidence>
<feature type="transmembrane region" description="Helical" evidence="6">
    <location>
        <begin position="384"/>
        <end position="401"/>
    </location>
</feature>
<accession>A0ABS3N9D4</accession>
<evidence type="ECO:0000256" key="4">
    <source>
        <dbReference type="ARBA" id="ARBA00022989"/>
    </source>
</evidence>
<evidence type="ECO:0000256" key="1">
    <source>
        <dbReference type="ARBA" id="ARBA00004141"/>
    </source>
</evidence>
<keyword evidence="4 6" id="KW-1133">Transmembrane helix</keyword>
<keyword evidence="5 6" id="KW-0472">Membrane</keyword>
<evidence type="ECO:0000313" key="9">
    <source>
        <dbReference type="Proteomes" id="UP000663981"/>
    </source>
</evidence>
<feature type="transmembrane region" description="Helical" evidence="6">
    <location>
        <begin position="234"/>
        <end position="267"/>
    </location>
</feature>
<feature type="transmembrane region" description="Helical" evidence="6">
    <location>
        <begin position="326"/>
        <end position="346"/>
    </location>
</feature>
<sequence>MLTFLGFAMISVFMYLIMSKRFSALNSLIAIPVIFALIGGFTDLGPMIMSGLESIAPTAIMVVFAILYFGILIDSGFFDPLVSKILKLVKGDPLKISLGTAALAMVVALDGDGTITYLIVVTAMLPLYDRLGMNRLILACLPALAMGIMNLLPWGGPTARVMTIFDMDAMGAIGPIIPSMIAGGIWVFAVAYFMGLKERKRLGVNNDINETFIQEIAATVAEQKDVTLKRPKLFWFNLVLTLLLLVTLVMGLLPLPGLFMLAFVIVISVNYPSLTDQKERLEGHAGNILTVVSMIFGAGIFTGILEGTKMDTAMADSLVAIIPESFGALLPVIVAVTSLPFTFVLANDPYYFGIVPIIAETASGFGINPNEIGHASLLGQPLHLLSPLQGSIYVLIGLLGIGLNDHIRFTAKYAIGTGLVMTIVAVLFGTLSI</sequence>
<name>A0ABS3N9D4_9BACI</name>